<dbReference type="RefSeq" id="WP_004184606.1">
    <property type="nucleotide sequence ID" value="NZ_CM000833.1"/>
</dbReference>
<feature type="transmembrane region" description="Helical" evidence="1">
    <location>
        <begin position="69"/>
        <end position="88"/>
    </location>
</feature>
<feature type="transmembrane region" description="Helical" evidence="1">
    <location>
        <begin position="94"/>
        <end position="113"/>
    </location>
</feature>
<dbReference type="Proteomes" id="UP000001812">
    <property type="component" value="Chromosome II"/>
</dbReference>
<keyword evidence="1" id="KW-1133">Transmembrane helix</keyword>
<dbReference type="InterPro" id="IPR007404">
    <property type="entry name" value="YdjM-like"/>
</dbReference>
<feature type="transmembrane region" description="Helical" evidence="1">
    <location>
        <begin position="134"/>
        <end position="156"/>
    </location>
</feature>
<sequence length="172" mass="18710">MASHAAHHASGWAAGLVAAALVAQAGAAGPWHVYSLAAFAAGVAGGTAPDWLEIAWWRRTRRLWVTHRTITHWGVGWAALLAFAYRSLGHRHPWAAPLFGFACGGLVHLIADWPNPLGVPWLWKRHSLNWWNSGHCDLIVVAAAWAGALWLAQAAWGHAAPLAHWLGWLRTV</sequence>
<dbReference type="EMBL" id="CM000833">
    <property type="protein sequence ID" value="EET04878.1"/>
    <property type="molecule type" value="Genomic_DNA"/>
</dbReference>
<protein>
    <recommendedName>
        <fullName evidence="3">Membrane-bound metal-dependent hydrolase</fullName>
    </recommendedName>
</protein>
<evidence type="ECO:0000256" key="1">
    <source>
        <dbReference type="SAM" id="Phobius"/>
    </source>
</evidence>
<proteinExistence type="predicted"/>
<evidence type="ECO:0000313" key="2">
    <source>
        <dbReference type="EMBL" id="EET04878.1"/>
    </source>
</evidence>
<keyword evidence="1" id="KW-0472">Membrane</keyword>
<keyword evidence="1" id="KW-0812">Transmembrane</keyword>
<accession>A0A0E1VVH8</accession>
<dbReference type="HOGENOM" id="CLU_126439_0_0_4"/>
<gene>
    <name evidence="2" type="ORF">BURPS1710A_A0973</name>
</gene>
<evidence type="ECO:0008006" key="3">
    <source>
        <dbReference type="Google" id="ProtNLM"/>
    </source>
</evidence>
<dbReference type="GeneID" id="92976348"/>
<reference evidence="2" key="1">
    <citation type="submission" date="2009-05" db="EMBL/GenBank/DDBJ databases">
        <authorList>
            <person name="Harkins D.M."/>
            <person name="DeShazer D."/>
            <person name="Woods D.E."/>
            <person name="Brinkac L.M."/>
            <person name="Brown K.A."/>
            <person name="Hung G.C."/>
            <person name="Tuanyok A."/>
            <person name="Zhang B."/>
            <person name="Nierman W.C."/>
        </authorList>
    </citation>
    <scope>NUCLEOTIDE SEQUENCE [LARGE SCALE GENOMIC DNA]</scope>
    <source>
        <strain evidence="2">1710a</strain>
    </source>
</reference>
<dbReference type="AlphaFoldDB" id="A0A0E1VVH8"/>
<name>A0A0E1VVH8_BURPE</name>
<organism evidence="2">
    <name type="scientific">Burkholderia pseudomallei 1710a</name>
    <dbReference type="NCBI Taxonomy" id="320371"/>
    <lineage>
        <taxon>Bacteria</taxon>
        <taxon>Pseudomonadati</taxon>
        <taxon>Pseudomonadota</taxon>
        <taxon>Betaproteobacteria</taxon>
        <taxon>Burkholderiales</taxon>
        <taxon>Burkholderiaceae</taxon>
        <taxon>Burkholderia</taxon>
        <taxon>pseudomallei group</taxon>
    </lineage>
</organism>
<feature type="transmembrane region" description="Helical" evidence="1">
    <location>
        <begin position="37"/>
        <end position="57"/>
    </location>
</feature>
<dbReference type="Pfam" id="PF04307">
    <property type="entry name" value="YdjM"/>
    <property type="match status" value="1"/>
</dbReference>